<proteinExistence type="predicted"/>
<dbReference type="Proteomes" id="UP000518605">
    <property type="component" value="Unassembled WGS sequence"/>
</dbReference>
<reference evidence="1 2" key="1">
    <citation type="submission" date="2020-08" db="EMBL/GenBank/DDBJ databases">
        <title>Genomic Encyclopedia of Type Strains, Phase III (KMG-III): the genomes of soil and plant-associated and newly described type strains.</title>
        <authorList>
            <person name="Whitman W."/>
        </authorList>
    </citation>
    <scope>NUCLEOTIDE SEQUENCE [LARGE SCALE GENOMIC DNA]</scope>
    <source>
        <strain evidence="1 2">CECT 8234</strain>
    </source>
</reference>
<evidence type="ECO:0000313" key="2">
    <source>
        <dbReference type="Proteomes" id="UP000518605"/>
    </source>
</evidence>
<accession>A0A7W5CEE2</accession>
<comment type="caution">
    <text evidence="1">The sequence shown here is derived from an EMBL/GenBank/DDBJ whole genome shotgun (WGS) entry which is preliminary data.</text>
</comment>
<dbReference type="EMBL" id="JACHXW010000027">
    <property type="protein sequence ID" value="MBB3155714.1"/>
    <property type="molecule type" value="Genomic_DNA"/>
</dbReference>
<gene>
    <name evidence="1" type="ORF">FHS16_005822</name>
</gene>
<evidence type="ECO:0000313" key="1">
    <source>
        <dbReference type="EMBL" id="MBB3155714.1"/>
    </source>
</evidence>
<dbReference type="InterPro" id="IPR009351">
    <property type="entry name" value="AlkZ-like"/>
</dbReference>
<dbReference type="AlphaFoldDB" id="A0A7W5CEE2"/>
<dbReference type="PANTHER" id="PTHR38479:SF2">
    <property type="entry name" value="WINGED HELIX DNA-BINDING DOMAIN-CONTAINING PROTEIN"/>
    <property type="match status" value="1"/>
</dbReference>
<dbReference type="RefSeq" id="WP_183570618.1">
    <property type="nucleotide sequence ID" value="NZ_CBCSLB010000052.1"/>
</dbReference>
<keyword evidence="2" id="KW-1185">Reference proteome</keyword>
<dbReference type="Pfam" id="PF06224">
    <property type="entry name" value="AlkZ-like"/>
    <property type="match status" value="1"/>
</dbReference>
<evidence type="ECO:0008006" key="3">
    <source>
        <dbReference type="Google" id="ProtNLM"/>
    </source>
</evidence>
<protein>
    <recommendedName>
        <fullName evidence="3">Winged helix DNA-binding domain-containing protein</fullName>
    </recommendedName>
</protein>
<organism evidence="1 2">
    <name type="scientific">Paenibacillus endophyticus</name>
    <dbReference type="NCBI Taxonomy" id="1294268"/>
    <lineage>
        <taxon>Bacteria</taxon>
        <taxon>Bacillati</taxon>
        <taxon>Bacillota</taxon>
        <taxon>Bacilli</taxon>
        <taxon>Bacillales</taxon>
        <taxon>Paenibacillaceae</taxon>
        <taxon>Paenibacillus</taxon>
    </lineage>
</organism>
<name>A0A7W5CEE2_9BACL</name>
<dbReference type="PANTHER" id="PTHR38479">
    <property type="entry name" value="LMO0824 PROTEIN"/>
    <property type="match status" value="1"/>
</dbReference>
<sequence length="377" mass="41787">MRIPPSLSSNSAAAPLISTKQLNRALLYRQMLLERSSVSALEAIERLAGIQAQAPTPPYFALWTRLENFHYEGLSNLLLERKVVRIALMRSTIHLVSASDCLEFRPAVQQVLEKSLQSTYGKELRGLVLTAIANEGRRLAEEKPRTYNELGKLLADQWPEAAPSALSAIIRTLVPLVQVPPRGIWGSSGQATHTSAESWLGHSLAHAPSIERMLLRYLAAFGPASIKDMQTWSGLSKLRETVEMLRPKLCTYTDEQSNELFDLPNAPIPSEDTAAPPRFLSEFDNMLLSYANRSRIIAECYKPLVFTVNGIIRSTFLIDGFVCGTWRIELSRQAASLYIQSFEKLAAADREALAAEGEKLLAFAAASIASRTIIFTK</sequence>